<dbReference type="AlphaFoldDB" id="A0A8K0SAN5"/>
<dbReference type="SUPFAM" id="SSF52833">
    <property type="entry name" value="Thioredoxin-like"/>
    <property type="match status" value="1"/>
</dbReference>
<dbReference type="Pfam" id="PF00085">
    <property type="entry name" value="Thioredoxin"/>
    <property type="match status" value="1"/>
</dbReference>
<evidence type="ECO:0000313" key="3">
    <source>
        <dbReference type="EMBL" id="KAH7304925.1"/>
    </source>
</evidence>
<evidence type="ECO:0000256" key="1">
    <source>
        <dbReference type="SAM" id="MobiDB-lite"/>
    </source>
</evidence>
<dbReference type="InterPro" id="IPR013766">
    <property type="entry name" value="Thioredoxin_domain"/>
</dbReference>
<dbReference type="OrthoDB" id="19690at2759"/>
<feature type="compositionally biased region" description="Low complexity" evidence="1">
    <location>
        <begin position="10"/>
        <end position="31"/>
    </location>
</feature>
<reference evidence="3" key="1">
    <citation type="journal article" date="2021" name="Nat. Commun.">
        <title>Genetic determinants of endophytism in the Arabidopsis root mycobiome.</title>
        <authorList>
            <person name="Mesny F."/>
            <person name="Miyauchi S."/>
            <person name="Thiergart T."/>
            <person name="Pickel B."/>
            <person name="Atanasova L."/>
            <person name="Karlsson M."/>
            <person name="Huettel B."/>
            <person name="Barry K.W."/>
            <person name="Haridas S."/>
            <person name="Chen C."/>
            <person name="Bauer D."/>
            <person name="Andreopoulos W."/>
            <person name="Pangilinan J."/>
            <person name="LaButti K."/>
            <person name="Riley R."/>
            <person name="Lipzen A."/>
            <person name="Clum A."/>
            <person name="Drula E."/>
            <person name="Henrissat B."/>
            <person name="Kohler A."/>
            <person name="Grigoriev I.V."/>
            <person name="Martin F.M."/>
            <person name="Hacquard S."/>
        </authorList>
    </citation>
    <scope>NUCLEOTIDE SEQUENCE</scope>
    <source>
        <strain evidence="3">MPI-CAGE-CH-0235</strain>
    </source>
</reference>
<comment type="caution">
    <text evidence="3">The sequence shown here is derived from an EMBL/GenBank/DDBJ whole genome shotgun (WGS) entry which is preliminary data.</text>
</comment>
<name>A0A8K0SAN5_9HYPO</name>
<evidence type="ECO:0000259" key="2">
    <source>
        <dbReference type="Pfam" id="PF00085"/>
    </source>
</evidence>
<dbReference type="EMBL" id="JAGPNK010000020">
    <property type="protein sequence ID" value="KAH7304925.1"/>
    <property type="molecule type" value="Genomic_DNA"/>
</dbReference>
<organism evidence="3 4">
    <name type="scientific">Stachybotrys elegans</name>
    <dbReference type="NCBI Taxonomy" id="80388"/>
    <lineage>
        <taxon>Eukaryota</taxon>
        <taxon>Fungi</taxon>
        <taxon>Dikarya</taxon>
        <taxon>Ascomycota</taxon>
        <taxon>Pezizomycotina</taxon>
        <taxon>Sordariomycetes</taxon>
        <taxon>Hypocreomycetidae</taxon>
        <taxon>Hypocreales</taxon>
        <taxon>Stachybotryaceae</taxon>
        <taxon>Stachybotrys</taxon>
    </lineage>
</organism>
<accession>A0A8K0SAN5</accession>
<feature type="domain" description="Thioredoxin" evidence="2">
    <location>
        <begin position="70"/>
        <end position="155"/>
    </location>
</feature>
<dbReference type="Proteomes" id="UP000813444">
    <property type="component" value="Unassembled WGS sequence"/>
</dbReference>
<keyword evidence="4" id="KW-1185">Reference proteome</keyword>
<feature type="region of interest" description="Disordered" evidence="1">
    <location>
        <begin position="1"/>
        <end position="39"/>
    </location>
</feature>
<proteinExistence type="predicted"/>
<protein>
    <recommendedName>
        <fullName evidence="2">Thioredoxin domain-containing protein</fullName>
    </recommendedName>
</protein>
<dbReference type="Gene3D" id="3.40.30.10">
    <property type="entry name" value="Glutaredoxin"/>
    <property type="match status" value="1"/>
</dbReference>
<gene>
    <name evidence="3" type="ORF">B0I35DRAFT_484119</name>
</gene>
<sequence length="197" mass="21152">MQRFTSKAVRASAPAKLPSLSPSRSRPHGLSMPVSTQRRLQSSARAKNQIYDPIRNPDSFFTHLSLSSSSRTPLLTLWTASWCSNCKAVAPLVRSLVESGVGEAEGGVGLAFVEFDSPDIMSGTPNLALTYMINSLPTLLSFDAGEAQTETKVADARKLADREFLVEWIRTEARRHGGRGGGSSGAPLFGGLFGRGK</sequence>
<dbReference type="InterPro" id="IPR036249">
    <property type="entry name" value="Thioredoxin-like_sf"/>
</dbReference>
<evidence type="ECO:0000313" key="4">
    <source>
        <dbReference type="Proteomes" id="UP000813444"/>
    </source>
</evidence>